<dbReference type="EMBL" id="CP022657">
    <property type="protein sequence ID" value="ASS76471.1"/>
    <property type="molecule type" value="Genomic_DNA"/>
</dbReference>
<dbReference type="PANTHER" id="PTHR42885">
    <property type="entry name" value="HISTIDINOL-PHOSPHATE AMINOTRANSFERASE-RELATED"/>
    <property type="match status" value="1"/>
</dbReference>
<comment type="pathway">
    <text evidence="3">Cofactor biosynthesis; adenosylcobalamin biosynthesis.</text>
</comment>
<keyword evidence="12" id="KW-1185">Reference proteome</keyword>
<keyword evidence="7" id="KW-0456">Lyase</keyword>
<dbReference type="InterPro" id="IPR004839">
    <property type="entry name" value="Aminotransferase_I/II_large"/>
</dbReference>
<dbReference type="InterPro" id="IPR005860">
    <property type="entry name" value="CobD"/>
</dbReference>
<protein>
    <recommendedName>
        <fullName evidence="4">threonine-phosphate decarboxylase</fullName>
        <ecNumber evidence="4">4.1.1.81</ecNumber>
    </recommendedName>
    <alternativeName>
        <fullName evidence="8">L-threonine-O-3-phosphate decarboxylase</fullName>
    </alternativeName>
</protein>
<reference evidence="11 12" key="1">
    <citation type="journal article" date="2015" name="Int. J. Syst. Evol. Microbiol.">
        <title>Tumebacillus algifaecis sp. nov., isolated from decomposing algal scum.</title>
        <authorList>
            <person name="Wu Y.F."/>
            <person name="Zhang B."/>
            <person name="Xing P."/>
            <person name="Wu Q.L."/>
            <person name="Liu S.J."/>
        </authorList>
    </citation>
    <scope>NUCLEOTIDE SEQUENCE [LARGE SCALE GENOMIC DNA]</scope>
    <source>
        <strain evidence="11 12">THMBR28</strain>
    </source>
</reference>
<evidence type="ECO:0000256" key="4">
    <source>
        <dbReference type="ARBA" id="ARBA00012285"/>
    </source>
</evidence>
<dbReference type="Pfam" id="PF00155">
    <property type="entry name" value="Aminotran_1_2"/>
    <property type="match status" value="1"/>
</dbReference>
<dbReference type="GO" id="GO:0009236">
    <property type="term" value="P:cobalamin biosynthetic process"/>
    <property type="evidence" value="ECO:0007669"/>
    <property type="project" value="UniProtKB-UniPathway"/>
</dbReference>
<evidence type="ECO:0000256" key="2">
    <source>
        <dbReference type="ARBA" id="ARBA00003444"/>
    </source>
</evidence>
<dbReference type="Proteomes" id="UP000214688">
    <property type="component" value="Chromosome"/>
</dbReference>
<dbReference type="PANTHER" id="PTHR42885:SF1">
    <property type="entry name" value="THREONINE-PHOSPHATE DECARBOXYLASE"/>
    <property type="match status" value="1"/>
</dbReference>
<comment type="cofactor">
    <cofactor evidence="1">
        <name>pyridoxal 5'-phosphate</name>
        <dbReference type="ChEBI" id="CHEBI:597326"/>
    </cofactor>
</comment>
<feature type="domain" description="Aminotransferase class I/classII large" evidence="10">
    <location>
        <begin position="52"/>
        <end position="365"/>
    </location>
</feature>
<comment type="function">
    <text evidence="2">Decarboxylates L-threonine-O-3-phosphate to yield (R)-1-amino-2-propanol O-2-phosphate, the precursor for the linkage between the nucleotide loop and the corrin ring in cobalamin.</text>
</comment>
<dbReference type="NCBIfam" id="TIGR01140">
    <property type="entry name" value="L_thr_O3P_dcar"/>
    <property type="match status" value="1"/>
</dbReference>
<evidence type="ECO:0000256" key="9">
    <source>
        <dbReference type="ARBA" id="ARBA00048531"/>
    </source>
</evidence>
<dbReference type="EC" id="4.1.1.81" evidence="4"/>
<evidence type="ECO:0000256" key="6">
    <source>
        <dbReference type="ARBA" id="ARBA00022898"/>
    </source>
</evidence>
<dbReference type="GO" id="GO:0030170">
    <property type="term" value="F:pyridoxal phosphate binding"/>
    <property type="evidence" value="ECO:0007669"/>
    <property type="project" value="InterPro"/>
</dbReference>
<dbReference type="InterPro" id="IPR004838">
    <property type="entry name" value="NHTrfase_class1_PyrdxlP-BS"/>
</dbReference>
<keyword evidence="6" id="KW-0663">Pyridoxal phosphate</keyword>
<evidence type="ECO:0000313" key="12">
    <source>
        <dbReference type="Proteomes" id="UP000214688"/>
    </source>
</evidence>
<dbReference type="SUPFAM" id="SSF53383">
    <property type="entry name" value="PLP-dependent transferases"/>
    <property type="match status" value="1"/>
</dbReference>
<dbReference type="Gene3D" id="3.90.1150.10">
    <property type="entry name" value="Aspartate Aminotransferase, domain 1"/>
    <property type="match status" value="1"/>
</dbReference>
<dbReference type="CDD" id="cd00609">
    <property type="entry name" value="AAT_like"/>
    <property type="match status" value="1"/>
</dbReference>
<proteinExistence type="predicted"/>
<dbReference type="PROSITE" id="PS00105">
    <property type="entry name" value="AA_TRANSFER_CLASS_1"/>
    <property type="match status" value="1"/>
</dbReference>
<keyword evidence="5" id="KW-0169">Cobalamin biosynthesis</keyword>
<organism evidence="11 12">
    <name type="scientific">Tumebacillus algifaecis</name>
    <dbReference type="NCBI Taxonomy" id="1214604"/>
    <lineage>
        <taxon>Bacteria</taxon>
        <taxon>Bacillati</taxon>
        <taxon>Bacillota</taxon>
        <taxon>Bacilli</taxon>
        <taxon>Bacillales</taxon>
        <taxon>Alicyclobacillaceae</taxon>
        <taxon>Tumebacillus</taxon>
    </lineage>
</organism>
<dbReference type="InterPro" id="IPR015422">
    <property type="entry name" value="PyrdxlP-dep_Trfase_small"/>
</dbReference>
<evidence type="ECO:0000256" key="3">
    <source>
        <dbReference type="ARBA" id="ARBA00004953"/>
    </source>
</evidence>
<comment type="catalytic activity">
    <reaction evidence="9">
        <text>O-phospho-L-threonine + H(+) = (R)-1-aminopropan-2-yl phosphate + CO2</text>
        <dbReference type="Rhea" id="RHEA:11492"/>
        <dbReference type="ChEBI" id="CHEBI:15378"/>
        <dbReference type="ChEBI" id="CHEBI:16526"/>
        <dbReference type="ChEBI" id="CHEBI:58563"/>
        <dbReference type="ChEBI" id="CHEBI:58675"/>
        <dbReference type="EC" id="4.1.1.81"/>
    </reaction>
</comment>
<evidence type="ECO:0000313" key="11">
    <source>
        <dbReference type="EMBL" id="ASS76471.1"/>
    </source>
</evidence>
<dbReference type="InterPro" id="IPR015421">
    <property type="entry name" value="PyrdxlP-dep_Trfase_major"/>
</dbReference>
<accession>A0A223D4F9</accession>
<evidence type="ECO:0000256" key="5">
    <source>
        <dbReference type="ARBA" id="ARBA00022573"/>
    </source>
</evidence>
<evidence type="ECO:0000256" key="7">
    <source>
        <dbReference type="ARBA" id="ARBA00023239"/>
    </source>
</evidence>
<dbReference type="AlphaFoldDB" id="A0A223D4F9"/>
<evidence type="ECO:0000256" key="8">
    <source>
        <dbReference type="ARBA" id="ARBA00029996"/>
    </source>
</evidence>
<dbReference type="UniPathway" id="UPA00148"/>
<dbReference type="GO" id="GO:0048472">
    <property type="term" value="F:threonine-phosphate decarboxylase activity"/>
    <property type="evidence" value="ECO:0007669"/>
    <property type="project" value="UniProtKB-EC"/>
</dbReference>
<dbReference type="InterPro" id="IPR015424">
    <property type="entry name" value="PyrdxlP-dep_Trfase"/>
</dbReference>
<gene>
    <name evidence="11" type="ORF">CIG75_16900</name>
</gene>
<dbReference type="KEGG" id="tab:CIG75_16900"/>
<evidence type="ECO:0000256" key="1">
    <source>
        <dbReference type="ARBA" id="ARBA00001933"/>
    </source>
</evidence>
<evidence type="ECO:0000259" key="10">
    <source>
        <dbReference type="Pfam" id="PF00155"/>
    </source>
</evidence>
<name>A0A223D4F9_9BACL</name>
<dbReference type="Gene3D" id="3.40.640.10">
    <property type="entry name" value="Type I PLP-dependent aspartate aminotransferase-like (Major domain)"/>
    <property type="match status" value="1"/>
</dbReference>
<sequence>MRRTTLSQATRIFIFRPIRRLPNASLKERNAMAKHGGNLQAAAERYGVAREKLLDFSANINPLGPPKSVLQAIVNGGESVRHYPDPEATELYRALAQKTGLSSSQLLVGNGAAELLFAIFHALRPQRVGLLQPCFSEYAEAAKAELLTVMARAEKDFLPELSELLDVCAQVDVFVIASPNNPNGRLVPLDWLAQMADVLAMRGAYLVIDEAFLDFLPEQSSLMREHVILLRSLTKFYSIPGLRLGYLVATPALRERIAQELPPWSVNTLAQEAGVAGLQDEEYAERTFAWLNRERPFLEQGLRELGFTVYSGTVNFILFQTELTDLTERLGERGILIRDCADYPGLGAGFYRVAVRTRAENLLLLQKVKEVIACHSCS</sequence>